<dbReference type="InterPro" id="IPR006366">
    <property type="entry name" value="CobA/CysG_C"/>
</dbReference>
<evidence type="ECO:0000256" key="4">
    <source>
        <dbReference type="ARBA" id="ARBA00022679"/>
    </source>
</evidence>
<dbReference type="Pfam" id="PF00590">
    <property type="entry name" value="TP_methylase"/>
    <property type="match status" value="1"/>
</dbReference>
<dbReference type="Pfam" id="PF14824">
    <property type="entry name" value="Sirohm_synth_M"/>
    <property type="match status" value="1"/>
</dbReference>
<dbReference type="InterPro" id="IPR028162">
    <property type="entry name" value="Met8_C"/>
</dbReference>
<feature type="region of interest" description="Disordered" evidence="11">
    <location>
        <begin position="225"/>
        <end position="254"/>
    </location>
</feature>
<dbReference type="AlphaFoldDB" id="A0A8H7P8A9"/>
<dbReference type="InterPro" id="IPR035996">
    <property type="entry name" value="4pyrrol_Methylase_sf"/>
</dbReference>
<feature type="domain" description="Siroheme synthase central" evidence="14">
    <location>
        <begin position="170"/>
        <end position="194"/>
    </location>
</feature>
<gene>
    <name evidence="15" type="ORF">IEO21_02287</name>
</gene>
<dbReference type="Gene3D" id="3.40.50.720">
    <property type="entry name" value="NAD(P)-binding Rossmann-like Domain"/>
    <property type="match status" value="1"/>
</dbReference>
<dbReference type="Pfam" id="PF13241">
    <property type="entry name" value="NAD_binding_7"/>
    <property type="match status" value="1"/>
</dbReference>
<evidence type="ECO:0000256" key="11">
    <source>
        <dbReference type="SAM" id="MobiDB-lite"/>
    </source>
</evidence>
<feature type="compositionally biased region" description="Polar residues" evidence="11">
    <location>
        <begin position="236"/>
        <end position="249"/>
    </location>
</feature>
<keyword evidence="5" id="KW-0949">S-adenosyl-L-methionine</keyword>
<dbReference type="FunFam" id="3.40.1010.10:FF:000006">
    <property type="entry name" value="Siroheme synthase, putative"/>
    <property type="match status" value="1"/>
</dbReference>
<keyword evidence="8" id="KW-0627">Porphyrin biosynthesis</keyword>
<evidence type="ECO:0000256" key="1">
    <source>
        <dbReference type="ARBA" id="ARBA00012400"/>
    </source>
</evidence>
<feature type="domain" description="Tetrapyrrole methylase" evidence="12">
    <location>
        <begin position="324"/>
        <end position="543"/>
    </location>
</feature>
<evidence type="ECO:0000259" key="13">
    <source>
        <dbReference type="Pfam" id="PF14823"/>
    </source>
</evidence>
<evidence type="ECO:0000256" key="9">
    <source>
        <dbReference type="ARBA" id="ARBA00035662"/>
    </source>
</evidence>
<evidence type="ECO:0000256" key="7">
    <source>
        <dbReference type="ARBA" id="ARBA00023027"/>
    </source>
</evidence>
<reference evidence="15" key="1">
    <citation type="submission" date="2020-11" db="EMBL/GenBank/DDBJ databases">
        <authorList>
            <person name="Koelle M."/>
            <person name="Horta M.A.C."/>
            <person name="Nowrousian M."/>
            <person name="Ohm R.A."/>
            <person name="Benz P."/>
            <person name="Pilgard A."/>
        </authorList>
    </citation>
    <scope>NUCLEOTIDE SEQUENCE</scope>
    <source>
        <strain evidence="15">FPRL280</strain>
    </source>
</reference>
<dbReference type="PANTHER" id="PTHR45790">
    <property type="entry name" value="SIROHEME SYNTHASE-RELATED"/>
    <property type="match status" value="1"/>
</dbReference>
<evidence type="ECO:0000313" key="16">
    <source>
        <dbReference type="Proteomes" id="UP000639403"/>
    </source>
</evidence>
<evidence type="ECO:0000259" key="14">
    <source>
        <dbReference type="Pfam" id="PF14824"/>
    </source>
</evidence>
<dbReference type="InterPro" id="IPR014776">
    <property type="entry name" value="4pyrrole_Mease_sub2"/>
</dbReference>
<comment type="similarity">
    <text evidence="10">Belongs to the precorrin methyltransferase family.</text>
</comment>
<dbReference type="GO" id="GO:0004851">
    <property type="term" value="F:uroporphyrin-III C-methyltransferase activity"/>
    <property type="evidence" value="ECO:0007669"/>
    <property type="project" value="TreeGrafter"/>
</dbReference>
<dbReference type="GO" id="GO:0032259">
    <property type="term" value="P:methylation"/>
    <property type="evidence" value="ECO:0007669"/>
    <property type="project" value="UniProtKB-KW"/>
</dbReference>
<dbReference type="SUPFAM" id="SSF51735">
    <property type="entry name" value="NAD(P)-binding Rossmann-fold domains"/>
    <property type="match status" value="1"/>
</dbReference>
<evidence type="ECO:0000256" key="3">
    <source>
        <dbReference type="ARBA" id="ARBA00022603"/>
    </source>
</evidence>
<evidence type="ECO:0000256" key="2">
    <source>
        <dbReference type="ARBA" id="ARBA00022481"/>
    </source>
</evidence>
<dbReference type="InterPro" id="IPR036291">
    <property type="entry name" value="NAD(P)-bd_dom_sf"/>
</dbReference>
<evidence type="ECO:0000256" key="10">
    <source>
        <dbReference type="RuleBase" id="RU003960"/>
    </source>
</evidence>
<dbReference type="EMBL" id="JADOXO010000021">
    <property type="protein sequence ID" value="KAF9819248.1"/>
    <property type="molecule type" value="Genomic_DNA"/>
</dbReference>
<dbReference type="InterPro" id="IPR000878">
    <property type="entry name" value="4pyrrol_Mease"/>
</dbReference>
<dbReference type="Gene3D" id="3.40.1010.10">
    <property type="entry name" value="Cobalt-precorrin-4 Transmethylase, Domain 1"/>
    <property type="match status" value="1"/>
</dbReference>
<dbReference type="InterPro" id="IPR014777">
    <property type="entry name" value="4pyrrole_Mease_sub1"/>
</dbReference>
<accession>A0A8H7P8A9</accession>
<comment type="caution">
    <text evidence="15">The sequence shown here is derived from an EMBL/GenBank/DDBJ whole genome shotgun (WGS) entry which is preliminary data.</text>
</comment>
<dbReference type="EC" id="1.3.1.76" evidence="1"/>
<dbReference type="SUPFAM" id="SSF53790">
    <property type="entry name" value="Tetrapyrrole methylase"/>
    <property type="match status" value="1"/>
</dbReference>
<dbReference type="InterPro" id="IPR050161">
    <property type="entry name" value="Siro_Cobalamin_biosynth"/>
</dbReference>
<keyword evidence="2" id="KW-0488">Methylation</keyword>
<dbReference type="CDD" id="cd11642">
    <property type="entry name" value="SUMT"/>
    <property type="match status" value="1"/>
</dbReference>
<keyword evidence="6" id="KW-0560">Oxidoreductase</keyword>
<dbReference type="GO" id="GO:0043115">
    <property type="term" value="F:precorrin-2 dehydrogenase activity"/>
    <property type="evidence" value="ECO:0007669"/>
    <property type="project" value="UniProtKB-EC"/>
</dbReference>
<dbReference type="Pfam" id="PF14823">
    <property type="entry name" value="Sirohm_synth_C"/>
    <property type="match status" value="1"/>
</dbReference>
<keyword evidence="7" id="KW-0520">NAD</keyword>
<evidence type="ECO:0000259" key="12">
    <source>
        <dbReference type="Pfam" id="PF00590"/>
    </source>
</evidence>
<comment type="similarity">
    <text evidence="9">In the N-terminal section; belongs to the precorrin methyltransferase family.</text>
</comment>
<dbReference type="InterPro" id="IPR003043">
    <property type="entry name" value="Uropor_MeTrfase_CS"/>
</dbReference>
<dbReference type="Gene3D" id="3.30.950.10">
    <property type="entry name" value="Methyltransferase, Cobalt-precorrin-4 Transmethylase, Domain 2"/>
    <property type="match status" value="1"/>
</dbReference>
<evidence type="ECO:0000313" key="15">
    <source>
        <dbReference type="EMBL" id="KAF9819248.1"/>
    </source>
</evidence>
<reference evidence="15" key="2">
    <citation type="journal article" name="Front. Microbiol.">
        <title>Degradative Capacity of Two Strains of Rhodonia placenta: From Phenotype to Genotype.</title>
        <authorList>
            <person name="Kolle M."/>
            <person name="Horta M.A.C."/>
            <person name="Nowrousian M."/>
            <person name="Ohm R.A."/>
            <person name="Benz J.P."/>
            <person name="Pilgard A."/>
        </authorList>
    </citation>
    <scope>NUCLEOTIDE SEQUENCE</scope>
    <source>
        <strain evidence="15">FPRL280</strain>
    </source>
</reference>
<organism evidence="15 16">
    <name type="scientific">Rhodonia placenta</name>
    <dbReference type="NCBI Taxonomy" id="104341"/>
    <lineage>
        <taxon>Eukaryota</taxon>
        <taxon>Fungi</taxon>
        <taxon>Dikarya</taxon>
        <taxon>Basidiomycota</taxon>
        <taxon>Agaricomycotina</taxon>
        <taxon>Agaricomycetes</taxon>
        <taxon>Polyporales</taxon>
        <taxon>Adustoporiaceae</taxon>
        <taxon>Rhodonia</taxon>
    </lineage>
</organism>
<name>A0A8H7P8A9_9APHY</name>
<keyword evidence="4 10" id="KW-0808">Transferase</keyword>
<dbReference type="InterPro" id="IPR028281">
    <property type="entry name" value="Sirohaem_synthase_central"/>
</dbReference>
<evidence type="ECO:0000256" key="8">
    <source>
        <dbReference type="ARBA" id="ARBA00023244"/>
    </source>
</evidence>
<dbReference type="GO" id="GO:0019354">
    <property type="term" value="P:siroheme biosynthetic process"/>
    <property type="evidence" value="ECO:0007669"/>
    <property type="project" value="InterPro"/>
</dbReference>
<evidence type="ECO:0000256" key="6">
    <source>
        <dbReference type="ARBA" id="ARBA00023002"/>
    </source>
</evidence>
<dbReference type="Proteomes" id="UP000639403">
    <property type="component" value="Unassembled WGS sequence"/>
</dbReference>
<dbReference type="SUPFAM" id="SSF75615">
    <property type="entry name" value="Siroheme synthase middle domains-like"/>
    <property type="match status" value="1"/>
</dbReference>
<sequence length="611" mass="65927">MATYPSPTGGASLLLSFRLPRQVIVIIGSNTLAAARAFSALEADSDVVILSKGGRLAACDELRWRAEHGQLRILDMDTMPCSAQDVADRDASVLEQYLTESRHVRLVCITDTVLGMDPPLRRSNTSVQLIVRACRDCNIPVNVTDMPEYCDFSFLSIHRFVDAKTGAPSSLQVGITTNGQGCRLASRLRRDIVAKLHKEVGGAVVNVGKMRDMVRKASDVQDEVGAAELSEEAWPSTPNQPVPQRTTSENAEEEARRRMKWVAQVSEYWPIPRLAKMTKEDMSMVLDGRALAGPTVALSSTASDGAASSLHGLALSPPARQGRIFLVGSGPGHPSLLTMATHAALTKHADLVLSDKLVPAPVLAIIPPAVEVRIARKFPGNADGAQAELMEAAVEAARRGITVVRLKQGDPSVYGRAGEEVLYFREHGFEPVVVPGVSSVLAGPTLAGIPVTQRGAAESFVVCTGVGRQGKEVKLPGYERSRSLVILMGVARLPQIIETLLADSGEPTSRRNGPAYPPCVPIAIIERASMPDQRVIYSTLQDIAAALESGGEQRPPGMMIVGWSVLSLWEKGDVSVLDDGAAERDIPRLTSWLRDQRWRIVEGLDAAWEDW</sequence>
<dbReference type="PANTHER" id="PTHR45790:SF6">
    <property type="entry name" value="UROPORPHYRINOGEN-III C-METHYLTRANSFERASE"/>
    <property type="match status" value="1"/>
</dbReference>
<protein>
    <recommendedName>
        <fullName evidence="1">precorrin-2 dehydrogenase</fullName>
        <ecNumber evidence="1">1.3.1.76</ecNumber>
    </recommendedName>
</protein>
<proteinExistence type="inferred from homology"/>
<keyword evidence="3 10" id="KW-0489">Methyltransferase</keyword>
<feature type="domain" description="Siroheme biosynthesis protein Met8 C-terminal" evidence="13">
    <location>
        <begin position="248"/>
        <end position="288"/>
    </location>
</feature>
<dbReference type="PROSITE" id="PS00840">
    <property type="entry name" value="SUMT_2"/>
    <property type="match status" value="1"/>
</dbReference>
<evidence type="ECO:0000256" key="5">
    <source>
        <dbReference type="ARBA" id="ARBA00022691"/>
    </source>
</evidence>